<keyword evidence="3" id="KW-1185">Reference proteome</keyword>
<sequence>MESSEASALAIVNCSGGIPSLPQDARSVKLQGSQPAVPLGHQSPPHALALTTFATSRHSISQSSPGSIIFPSSSPSHESPAFPGTPSRSLAQQSATASSQLLWAFSDESGSLVHSTSVFPFLPRPAPLNLSHSRLSNLTLCLNSKPISSDSYCRNR</sequence>
<evidence type="ECO:0000313" key="3">
    <source>
        <dbReference type="Proteomes" id="UP001556367"/>
    </source>
</evidence>
<evidence type="ECO:0000256" key="1">
    <source>
        <dbReference type="SAM" id="MobiDB-lite"/>
    </source>
</evidence>
<evidence type="ECO:0000313" key="2">
    <source>
        <dbReference type="EMBL" id="KAL0960388.1"/>
    </source>
</evidence>
<proteinExistence type="predicted"/>
<organism evidence="2 3">
    <name type="scientific">Hohenbuehelia grisea</name>
    <dbReference type="NCBI Taxonomy" id="104357"/>
    <lineage>
        <taxon>Eukaryota</taxon>
        <taxon>Fungi</taxon>
        <taxon>Dikarya</taxon>
        <taxon>Basidiomycota</taxon>
        <taxon>Agaricomycotina</taxon>
        <taxon>Agaricomycetes</taxon>
        <taxon>Agaricomycetidae</taxon>
        <taxon>Agaricales</taxon>
        <taxon>Pleurotineae</taxon>
        <taxon>Pleurotaceae</taxon>
        <taxon>Hohenbuehelia</taxon>
    </lineage>
</organism>
<dbReference type="EMBL" id="JASNQZ010000001">
    <property type="protein sequence ID" value="KAL0960388.1"/>
    <property type="molecule type" value="Genomic_DNA"/>
</dbReference>
<name>A0ABR3JZ17_9AGAR</name>
<accession>A0ABR3JZ17</accession>
<comment type="caution">
    <text evidence="2">The sequence shown here is derived from an EMBL/GenBank/DDBJ whole genome shotgun (WGS) entry which is preliminary data.</text>
</comment>
<reference evidence="3" key="1">
    <citation type="submission" date="2024-06" db="EMBL/GenBank/DDBJ databases">
        <title>Multi-omics analyses provide insights into the biosynthesis of the anticancer antibiotic pleurotin in Hohenbuehelia grisea.</title>
        <authorList>
            <person name="Weaver J.A."/>
            <person name="Alberti F."/>
        </authorList>
    </citation>
    <scope>NUCLEOTIDE SEQUENCE [LARGE SCALE GENOMIC DNA]</scope>
    <source>
        <strain evidence="3">T-177</strain>
    </source>
</reference>
<feature type="region of interest" description="Disordered" evidence="1">
    <location>
        <begin position="59"/>
        <end position="93"/>
    </location>
</feature>
<dbReference type="Proteomes" id="UP001556367">
    <property type="component" value="Unassembled WGS sequence"/>
</dbReference>
<protein>
    <submittedName>
        <fullName evidence="2">Uncharacterized protein</fullName>
    </submittedName>
</protein>
<gene>
    <name evidence="2" type="ORF">HGRIS_005429</name>
</gene>
<feature type="compositionally biased region" description="Low complexity" evidence="1">
    <location>
        <begin position="59"/>
        <end position="80"/>
    </location>
</feature>